<sequence length="289" mass="33509">MNHDLITAEFWLNYLPEQYADYLSFSIIDLGRHPSAFLTYKDKIRFIKQVPEHVQQKEYAVLSWLEQLQSKTETLTSERLEKAQPPLELQLPQPEFIHSRTDLLVTSKLDGFHLTKLSLLEQLPLVCKVLVYIHRLIEVTHLPNIIVQSLNYELPCDINDVAPAYKNVFQQAKDNIKNNVAILSFIHGDLSDGNILASDLTIGLVDWEYATVRDGRWDLATLAVEFELNAKEFSGLCEVYLKQRDLKEKSFTSVAQSWSVIYALTCLSWAQKNNQETNRYIRFLQNLEY</sequence>
<accession>A0ABU3QXJ8</accession>
<dbReference type="SUPFAM" id="SSF56112">
    <property type="entry name" value="Protein kinase-like (PK-like)"/>
    <property type="match status" value="1"/>
</dbReference>
<name>A0ABU3QXJ8_9GAMM</name>
<evidence type="ECO:0000313" key="3">
    <source>
        <dbReference type="Proteomes" id="UP001257914"/>
    </source>
</evidence>
<gene>
    <name evidence="2" type="ORF">RT723_03835</name>
</gene>
<dbReference type="Proteomes" id="UP001257914">
    <property type="component" value="Unassembled WGS sequence"/>
</dbReference>
<evidence type="ECO:0000259" key="1">
    <source>
        <dbReference type="Pfam" id="PF01636"/>
    </source>
</evidence>
<organism evidence="2 3">
    <name type="scientific">Psychrosphaera aquimarina</name>
    <dbReference type="NCBI Taxonomy" id="2044854"/>
    <lineage>
        <taxon>Bacteria</taxon>
        <taxon>Pseudomonadati</taxon>
        <taxon>Pseudomonadota</taxon>
        <taxon>Gammaproteobacteria</taxon>
        <taxon>Alteromonadales</taxon>
        <taxon>Pseudoalteromonadaceae</taxon>
        <taxon>Psychrosphaera</taxon>
    </lineage>
</organism>
<keyword evidence="3" id="KW-1185">Reference proteome</keyword>
<dbReference type="InterPro" id="IPR011009">
    <property type="entry name" value="Kinase-like_dom_sf"/>
</dbReference>
<dbReference type="RefSeq" id="WP_315945944.1">
    <property type="nucleotide sequence ID" value="NZ_JAWCUA010000003.1"/>
</dbReference>
<dbReference type="InterPro" id="IPR002575">
    <property type="entry name" value="Aminoglycoside_PTrfase"/>
</dbReference>
<protein>
    <submittedName>
        <fullName evidence="2">Phosphotransferase</fullName>
    </submittedName>
</protein>
<reference evidence="2 3" key="1">
    <citation type="submission" date="2023-10" db="EMBL/GenBank/DDBJ databases">
        <title>Psychrosphaera aquimaarina strain SW33 isolated from seawater.</title>
        <authorList>
            <person name="Bayburt H."/>
            <person name="Kim J.M."/>
            <person name="Choi B.J."/>
            <person name="Jeon C.O."/>
        </authorList>
    </citation>
    <scope>NUCLEOTIDE SEQUENCE [LARGE SCALE GENOMIC DNA]</scope>
    <source>
        <strain evidence="2 3">KCTC 52743</strain>
    </source>
</reference>
<evidence type="ECO:0000313" key="2">
    <source>
        <dbReference type="EMBL" id="MDU0112143.1"/>
    </source>
</evidence>
<dbReference type="Pfam" id="PF01636">
    <property type="entry name" value="APH"/>
    <property type="match status" value="1"/>
</dbReference>
<proteinExistence type="predicted"/>
<feature type="domain" description="Aminoglycoside phosphotransferase" evidence="1">
    <location>
        <begin position="102"/>
        <end position="224"/>
    </location>
</feature>
<dbReference type="Gene3D" id="3.90.1200.10">
    <property type="match status" value="1"/>
</dbReference>
<comment type="caution">
    <text evidence="2">The sequence shown here is derived from an EMBL/GenBank/DDBJ whole genome shotgun (WGS) entry which is preliminary data.</text>
</comment>
<dbReference type="EMBL" id="JAWCUA010000003">
    <property type="protein sequence ID" value="MDU0112143.1"/>
    <property type="molecule type" value="Genomic_DNA"/>
</dbReference>